<dbReference type="EMBL" id="MUZR01000029">
    <property type="protein sequence ID" value="OOC09904.1"/>
    <property type="molecule type" value="Genomic_DNA"/>
</dbReference>
<keyword evidence="1" id="KW-0812">Transmembrane</keyword>
<evidence type="ECO:0000313" key="3">
    <source>
        <dbReference type="Proteomes" id="UP000189177"/>
    </source>
</evidence>
<sequence>MPKPTNKLTAAALAAAKYEGRPRKLFDGGGLYVPIQASGRYWRPYRSRLSKSLSIRLRSCRKTQHGFRKVTFLVIALVVAVLSFVHSFPSICLWPRSSLSGRMLAVPVGRPDCACPCPVGALMSLPDMRHLFERISP</sequence>
<keyword evidence="3" id="KW-1185">Reference proteome</keyword>
<comment type="caution">
    <text evidence="2">The sequence shown here is derived from an EMBL/GenBank/DDBJ whole genome shotgun (WGS) entry which is preliminary data.</text>
</comment>
<evidence type="ECO:0000256" key="1">
    <source>
        <dbReference type="SAM" id="Phobius"/>
    </source>
</evidence>
<feature type="transmembrane region" description="Helical" evidence="1">
    <location>
        <begin position="70"/>
        <end position="88"/>
    </location>
</feature>
<dbReference type="Proteomes" id="UP000189177">
    <property type="component" value="Unassembled WGS sequence"/>
</dbReference>
<accession>A0A1V2ZXR3</accession>
<dbReference type="AlphaFoldDB" id="A0A1V2ZXR3"/>
<keyword evidence="1" id="KW-0472">Membrane</keyword>
<proteinExistence type="predicted"/>
<gene>
    <name evidence="2" type="ORF">B1A74_08380</name>
</gene>
<evidence type="ECO:0008006" key="4">
    <source>
        <dbReference type="Google" id="ProtNLM"/>
    </source>
</evidence>
<keyword evidence="1" id="KW-1133">Transmembrane helix</keyword>
<protein>
    <recommendedName>
        <fullName evidence="4">Integrase DNA-binding domain-containing protein</fullName>
    </recommendedName>
</protein>
<evidence type="ECO:0000313" key="2">
    <source>
        <dbReference type="EMBL" id="OOC09904.1"/>
    </source>
</evidence>
<organism evidence="2 3">
    <name type="scientific">Thioalkalivibrio halophilus</name>
    <dbReference type="NCBI Taxonomy" id="252474"/>
    <lineage>
        <taxon>Bacteria</taxon>
        <taxon>Pseudomonadati</taxon>
        <taxon>Pseudomonadota</taxon>
        <taxon>Gammaproteobacteria</taxon>
        <taxon>Chromatiales</taxon>
        <taxon>Ectothiorhodospiraceae</taxon>
        <taxon>Thioalkalivibrio</taxon>
    </lineage>
</organism>
<reference evidence="2 3" key="1">
    <citation type="submission" date="2017-02" db="EMBL/GenBank/DDBJ databases">
        <title>Genomic diversity within the haloalkaliphilic genus Thioalkalivibrio.</title>
        <authorList>
            <person name="Ahn A.-C."/>
            <person name="Meier-Kolthoff J."/>
            <person name="Overmars L."/>
            <person name="Richter M."/>
            <person name="Woyke T."/>
            <person name="Sorokin D.Y."/>
            <person name="Muyzer G."/>
        </authorList>
    </citation>
    <scope>NUCLEOTIDE SEQUENCE [LARGE SCALE GENOMIC DNA]</scope>
    <source>
        <strain evidence="2 3">HL17</strain>
    </source>
</reference>
<name>A0A1V2ZXR3_9GAMM</name>